<evidence type="ECO:0000256" key="1">
    <source>
        <dbReference type="ARBA" id="ARBA00005495"/>
    </source>
</evidence>
<keyword evidence="4" id="KW-0456">Lyase</keyword>
<dbReference type="InterPro" id="IPR006913">
    <property type="entry name" value="CENP-V/GFA"/>
</dbReference>
<evidence type="ECO:0000256" key="3">
    <source>
        <dbReference type="ARBA" id="ARBA00022833"/>
    </source>
</evidence>
<comment type="similarity">
    <text evidence="1">Belongs to the Gfa family.</text>
</comment>
<gene>
    <name evidence="6" type="ORF">EI97DRAFT_436457</name>
</gene>
<dbReference type="EMBL" id="ML986514">
    <property type="protein sequence ID" value="KAF2273029.1"/>
    <property type="molecule type" value="Genomic_DNA"/>
</dbReference>
<evidence type="ECO:0000259" key="5">
    <source>
        <dbReference type="PROSITE" id="PS51891"/>
    </source>
</evidence>
<evidence type="ECO:0000313" key="7">
    <source>
        <dbReference type="Proteomes" id="UP000800097"/>
    </source>
</evidence>
<dbReference type="RefSeq" id="XP_033650568.1">
    <property type="nucleotide sequence ID" value="XM_033799108.1"/>
</dbReference>
<keyword evidence="2" id="KW-0479">Metal-binding</keyword>
<sequence>MSTSTERSLEGGCLCKYIRYRLTGDPLIVQCCHCTWCQRETGSAFVINALFASEHVTHLGGEPNVISTPTASGKGQEIARCPKCYGAVWSNYGGAGPLLRFVRVGTWDSPHEATPEVHVFTASKVPWVELPKDVPAYEGPYDAGKVWSKEVDERRHAMMERIQAQRAKQEP</sequence>
<evidence type="ECO:0000313" key="6">
    <source>
        <dbReference type="EMBL" id="KAF2273029.1"/>
    </source>
</evidence>
<dbReference type="AlphaFoldDB" id="A0A6A6JCW4"/>
<dbReference type="GO" id="GO:0046872">
    <property type="term" value="F:metal ion binding"/>
    <property type="evidence" value="ECO:0007669"/>
    <property type="project" value="UniProtKB-KW"/>
</dbReference>
<dbReference type="OrthoDB" id="406544at2759"/>
<proteinExistence type="inferred from homology"/>
<protein>
    <submittedName>
        <fullName evidence="6">Glutathione-dependent formaldehyde-activating GFA</fullName>
    </submittedName>
</protein>
<dbReference type="GO" id="GO:0016846">
    <property type="term" value="F:carbon-sulfur lyase activity"/>
    <property type="evidence" value="ECO:0007669"/>
    <property type="project" value="InterPro"/>
</dbReference>
<keyword evidence="3" id="KW-0862">Zinc</keyword>
<evidence type="ECO:0000256" key="2">
    <source>
        <dbReference type="ARBA" id="ARBA00022723"/>
    </source>
</evidence>
<dbReference type="GeneID" id="54552283"/>
<keyword evidence="7" id="KW-1185">Reference proteome</keyword>
<reference evidence="6" key="1">
    <citation type="journal article" date="2020" name="Stud. Mycol.">
        <title>101 Dothideomycetes genomes: a test case for predicting lifestyles and emergence of pathogens.</title>
        <authorList>
            <person name="Haridas S."/>
            <person name="Albert R."/>
            <person name="Binder M."/>
            <person name="Bloem J."/>
            <person name="Labutti K."/>
            <person name="Salamov A."/>
            <person name="Andreopoulos B."/>
            <person name="Baker S."/>
            <person name="Barry K."/>
            <person name="Bills G."/>
            <person name="Bluhm B."/>
            <person name="Cannon C."/>
            <person name="Castanera R."/>
            <person name="Culley D."/>
            <person name="Daum C."/>
            <person name="Ezra D."/>
            <person name="Gonzalez J."/>
            <person name="Henrissat B."/>
            <person name="Kuo A."/>
            <person name="Liang C."/>
            <person name="Lipzen A."/>
            <person name="Lutzoni F."/>
            <person name="Magnuson J."/>
            <person name="Mondo S."/>
            <person name="Nolan M."/>
            <person name="Ohm R."/>
            <person name="Pangilinan J."/>
            <person name="Park H.-J."/>
            <person name="Ramirez L."/>
            <person name="Alfaro M."/>
            <person name="Sun H."/>
            <person name="Tritt A."/>
            <person name="Yoshinaga Y."/>
            <person name="Zwiers L.-H."/>
            <person name="Turgeon B."/>
            <person name="Goodwin S."/>
            <person name="Spatafora J."/>
            <person name="Crous P."/>
            <person name="Grigoriev I."/>
        </authorList>
    </citation>
    <scope>NUCLEOTIDE SEQUENCE</scope>
    <source>
        <strain evidence="6">CBS 379.55</strain>
    </source>
</reference>
<dbReference type="PANTHER" id="PTHR33337">
    <property type="entry name" value="GFA DOMAIN-CONTAINING PROTEIN"/>
    <property type="match status" value="1"/>
</dbReference>
<dbReference type="PANTHER" id="PTHR33337:SF33">
    <property type="entry name" value="CENP-V_GFA DOMAIN-CONTAINING PROTEIN"/>
    <property type="match status" value="1"/>
</dbReference>
<organism evidence="6 7">
    <name type="scientific">Westerdykella ornata</name>
    <dbReference type="NCBI Taxonomy" id="318751"/>
    <lineage>
        <taxon>Eukaryota</taxon>
        <taxon>Fungi</taxon>
        <taxon>Dikarya</taxon>
        <taxon>Ascomycota</taxon>
        <taxon>Pezizomycotina</taxon>
        <taxon>Dothideomycetes</taxon>
        <taxon>Pleosporomycetidae</taxon>
        <taxon>Pleosporales</taxon>
        <taxon>Sporormiaceae</taxon>
        <taxon>Westerdykella</taxon>
    </lineage>
</organism>
<dbReference type="PROSITE" id="PS51891">
    <property type="entry name" value="CENP_V_GFA"/>
    <property type="match status" value="1"/>
</dbReference>
<feature type="domain" description="CENP-V/GFA" evidence="5">
    <location>
        <begin position="9"/>
        <end position="142"/>
    </location>
</feature>
<dbReference type="SUPFAM" id="SSF51316">
    <property type="entry name" value="Mss4-like"/>
    <property type="match status" value="1"/>
</dbReference>
<evidence type="ECO:0000256" key="4">
    <source>
        <dbReference type="ARBA" id="ARBA00023239"/>
    </source>
</evidence>
<accession>A0A6A6JCW4</accession>
<dbReference type="Proteomes" id="UP000800097">
    <property type="component" value="Unassembled WGS sequence"/>
</dbReference>
<dbReference type="Gene3D" id="3.90.1590.10">
    <property type="entry name" value="glutathione-dependent formaldehyde- activating enzyme (gfa)"/>
    <property type="match status" value="1"/>
</dbReference>
<dbReference type="Pfam" id="PF04828">
    <property type="entry name" value="GFA"/>
    <property type="match status" value="1"/>
</dbReference>
<name>A0A6A6JCW4_WESOR</name>
<dbReference type="InterPro" id="IPR011057">
    <property type="entry name" value="Mss4-like_sf"/>
</dbReference>